<keyword evidence="1" id="KW-0175">Coiled coil</keyword>
<reference evidence="4" key="1">
    <citation type="submission" date="2016-10" db="EMBL/GenBank/DDBJ databases">
        <authorList>
            <person name="Varghese N."/>
            <person name="Submissions S."/>
        </authorList>
    </citation>
    <scope>NUCLEOTIDE SEQUENCE [LARGE SCALE GENOMIC DNA]</scope>
    <source>
        <strain evidence="4">DSM 13234</strain>
    </source>
</reference>
<evidence type="ECO:0000256" key="1">
    <source>
        <dbReference type="SAM" id="Coils"/>
    </source>
</evidence>
<feature type="region of interest" description="Disordered" evidence="2">
    <location>
        <begin position="1"/>
        <end position="20"/>
    </location>
</feature>
<protein>
    <submittedName>
        <fullName evidence="3">Uncharacterized protein</fullName>
    </submittedName>
</protein>
<dbReference type="AlphaFoldDB" id="A0A1H6HJ29"/>
<organism evidence="3 4">
    <name type="scientific">Magnetospirillum fulvum</name>
    <name type="common">Rhodospirillum fulvum</name>
    <dbReference type="NCBI Taxonomy" id="1082"/>
    <lineage>
        <taxon>Bacteria</taxon>
        <taxon>Pseudomonadati</taxon>
        <taxon>Pseudomonadota</taxon>
        <taxon>Alphaproteobacteria</taxon>
        <taxon>Rhodospirillales</taxon>
        <taxon>Rhodospirillaceae</taxon>
        <taxon>Magnetospirillum</taxon>
    </lineage>
</organism>
<dbReference type="RefSeq" id="WP_074767680.1">
    <property type="nucleotide sequence ID" value="NZ_FNWO01000006.1"/>
</dbReference>
<feature type="coiled-coil region" evidence="1">
    <location>
        <begin position="76"/>
        <end position="110"/>
    </location>
</feature>
<dbReference type="Proteomes" id="UP000182983">
    <property type="component" value="Unassembled WGS sequence"/>
</dbReference>
<dbReference type="EMBL" id="FNWO01000006">
    <property type="protein sequence ID" value="SEH35456.1"/>
    <property type="molecule type" value="Genomic_DNA"/>
</dbReference>
<feature type="region of interest" description="Disordered" evidence="2">
    <location>
        <begin position="189"/>
        <end position="233"/>
    </location>
</feature>
<gene>
    <name evidence="3" type="ORF">SAMN04244559_01779</name>
</gene>
<evidence type="ECO:0000256" key="2">
    <source>
        <dbReference type="SAM" id="MobiDB-lite"/>
    </source>
</evidence>
<evidence type="ECO:0000313" key="4">
    <source>
        <dbReference type="Proteomes" id="UP000182983"/>
    </source>
</evidence>
<evidence type="ECO:0000313" key="3">
    <source>
        <dbReference type="EMBL" id="SEH35456.1"/>
    </source>
</evidence>
<proteinExistence type="predicted"/>
<keyword evidence="4" id="KW-1185">Reference proteome</keyword>
<name>A0A1H6HJ29_MAGFU</name>
<accession>A0A1H6HJ29</accession>
<sequence length="233" mass="25016">MAETIHSTTFTNRTNPPDNLQSGFKAALTSSSPNRLDTLDTAQSLASLLSDLILSRDTSIDFRLSPSGADGMAQIIGFLRESMEEATIGLEQAQNELAEANASAEQVDEAYRRGYGDGFSIGTQSAPISGSPVGRETLKWWARMGCSIGYRRGLRRHGIHNEDAYRDISDLAQGMVDVAYDFPTDIAPLHPPILNEDGADRRDDDAPPADTGPIPDLTEPLTEAEHGGIAASA</sequence>